<organism evidence="1 2">
    <name type="scientific">Hymenolepis diminuta</name>
    <name type="common">Rat tapeworm</name>
    <dbReference type="NCBI Taxonomy" id="6216"/>
    <lineage>
        <taxon>Eukaryota</taxon>
        <taxon>Metazoa</taxon>
        <taxon>Spiralia</taxon>
        <taxon>Lophotrochozoa</taxon>
        <taxon>Platyhelminthes</taxon>
        <taxon>Cestoda</taxon>
        <taxon>Eucestoda</taxon>
        <taxon>Cyclophyllidea</taxon>
        <taxon>Hymenolepididae</taxon>
        <taxon>Hymenolepis</taxon>
    </lineage>
</organism>
<dbReference type="EMBL" id="CABIJS010000322">
    <property type="protein sequence ID" value="VUZ49182.1"/>
    <property type="molecule type" value="Genomic_DNA"/>
</dbReference>
<accession>A0A564YPG9</accession>
<proteinExistence type="predicted"/>
<dbReference type="AlphaFoldDB" id="A0A564YPG9"/>
<gene>
    <name evidence="1" type="ORF">WMSIL1_LOCUS8270</name>
</gene>
<keyword evidence="2" id="KW-1185">Reference proteome</keyword>
<sequence>MNWPSRGREKSSVNALLTHSLRTSKFVRRVLYVTDENAGKSMNDILLKIFKCLME</sequence>
<protein>
    <submittedName>
        <fullName evidence="1">Uncharacterized protein</fullName>
    </submittedName>
</protein>
<evidence type="ECO:0000313" key="2">
    <source>
        <dbReference type="Proteomes" id="UP000321570"/>
    </source>
</evidence>
<reference evidence="1 2" key="1">
    <citation type="submission" date="2019-07" db="EMBL/GenBank/DDBJ databases">
        <authorList>
            <person name="Jastrzebski P J."/>
            <person name="Paukszto L."/>
            <person name="Jastrzebski P J."/>
        </authorList>
    </citation>
    <scope>NUCLEOTIDE SEQUENCE [LARGE SCALE GENOMIC DNA]</scope>
    <source>
        <strain evidence="1 2">WMS-il1</strain>
    </source>
</reference>
<name>A0A564YPG9_HYMDI</name>
<dbReference type="Proteomes" id="UP000321570">
    <property type="component" value="Unassembled WGS sequence"/>
</dbReference>
<evidence type="ECO:0000313" key="1">
    <source>
        <dbReference type="EMBL" id="VUZ49182.1"/>
    </source>
</evidence>